<dbReference type="Proteomes" id="UP000596329">
    <property type="component" value="Chromosome"/>
</dbReference>
<evidence type="ECO:0000313" key="1">
    <source>
        <dbReference type="EMBL" id="QRE04394.1"/>
    </source>
</evidence>
<accession>A0A7U2NFU7</accession>
<organism evidence="1 2">
    <name type="scientific">Flavobacterium psychrophilum</name>
    <dbReference type="NCBI Taxonomy" id="96345"/>
    <lineage>
        <taxon>Bacteria</taxon>
        <taxon>Pseudomonadati</taxon>
        <taxon>Bacteroidota</taxon>
        <taxon>Flavobacteriia</taxon>
        <taxon>Flavobacteriales</taxon>
        <taxon>Flavobacteriaceae</taxon>
        <taxon>Flavobacterium</taxon>
    </lineage>
</organism>
<name>A0A7U2NFU7_FLAPS</name>
<dbReference type="AlphaFoldDB" id="A0A7U2NFU7"/>
<reference evidence="1 2" key="1">
    <citation type="submission" date="2020-07" db="EMBL/GenBank/DDBJ databases">
        <title>Genomic characterization of Flavobacterium psychrophilum strains.</title>
        <authorList>
            <person name="Castillo D."/>
            <person name="Jorgensen J."/>
            <person name="Middelboe M."/>
        </authorList>
    </citation>
    <scope>NUCLEOTIDE SEQUENCE [LARGE SCALE GENOMIC DNA]</scope>
    <source>
        <strain evidence="1 2">FPS-R7</strain>
    </source>
</reference>
<gene>
    <name evidence="1" type="ORF">H0H26_01970</name>
</gene>
<dbReference type="RefSeq" id="WP_203096070.1">
    <property type="nucleotide sequence ID" value="NZ_CP059075.1"/>
</dbReference>
<protein>
    <submittedName>
        <fullName evidence="1">Uncharacterized protein</fullName>
    </submittedName>
</protein>
<evidence type="ECO:0000313" key="2">
    <source>
        <dbReference type="Proteomes" id="UP000596329"/>
    </source>
</evidence>
<dbReference type="EMBL" id="CP059075">
    <property type="protein sequence ID" value="QRE04394.1"/>
    <property type="molecule type" value="Genomic_DNA"/>
</dbReference>
<proteinExistence type="predicted"/>
<sequence length="236" mass="28473">MIKAPQTKIEVFLYNAINIEIYKELEENYLDGINTLDFFNLLYSELEFYLNNSENYLAIKEHFDAINFKNSKLTVKFFHWLPKIIKLEFDKRETSELEIKTLEVIEDNYFLFDFAQEKSTRKWSFNQINKQPQQINKSLPLLNSIFFETISNDNFNNYIKLHIVEPYVDYSYLFQRMLKENIIVKTKHLDFTNWLFDNQHISENIKDLIIKNNGFRSLSKSHSTQRENNFNNVFNL</sequence>